<keyword evidence="2" id="KW-0472">Membrane</keyword>
<feature type="region of interest" description="Disordered" evidence="1">
    <location>
        <begin position="54"/>
        <end position="131"/>
    </location>
</feature>
<feature type="signal peptide" evidence="3">
    <location>
        <begin position="1"/>
        <end position="26"/>
    </location>
</feature>
<feature type="compositionally biased region" description="Basic and acidic residues" evidence="1">
    <location>
        <begin position="83"/>
        <end position="108"/>
    </location>
</feature>
<sequence length="131" mass="15136">MARKFISLIIAASIAVTGLTAAPAQASERDLARALAAIAGVAIIGAAIHENKKSKRRAAQRQYYQSQYYQPKRKHYAQPGQRALDRAYRQGVSDHRNLVRERRHERRSERRAHRRGYDQDQYSARPYRRGY</sequence>
<evidence type="ECO:0000313" key="5">
    <source>
        <dbReference type="Proteomes" id="UP000186019"/>
    </source>
</evidence>
<dbReference type="RefSeq" id="WP_076530684.1">
    <property type="nucleotide sequence ID" value="NZ_FOAC01000001.1"/>
</dbReference>
<feature type="chain" id="PRO_5009941483" evidence="3">
    <location>
        <begin position="27"/>
        <end position="131"/>
    </location>
</feature>
<keyword evidence="3" id="KW-0732">Signal</keyword>
<evidence type="ECO:0000256" key="2">
    <source>
        <dbReference type="SAM" id="Phobius"/>
    </source>
</evidence>
<reference evidence="4 5" key="1">
    <citation type="submission" date="2017-01" db="EMBL/GenBank/DDBJ databases">
        <authorList>
            <person name="Mah S.A."/>
            <person name="Swanson W.J."/>
            <person name="Moy G.W."/>
            <person name="Vacquier V.D."/>
        </authorList>
    </citation>
    <scope>NUCLEOTIDE SEQUENCE [LARGE SCALE GENOMIC DNA]</scope>
    <source>
        <strain evidence="4 5">DSM 29590</strain>
    </source>
</reference>
<feature type="transmembrane region" description="Helical" evidence="2">
    <location>
        <begin position="31"/>
        <end position="48"/>
    </location>
</feature>
<proteinExistence type="predicted"/>
<feature type="compositionally biased region" description="Low complexity" evidence="1">
    <location>
        <begin position="60"/>
        <end position="70"/>
    </location>
</feature>
<dbReference type="AlphaFoldDB" id="A0A1N7ESK5"/>
<dbReference type="Proteomes" id="UP000186019">
    <property type="component" value="Unassembled WGS sequence"/>
</dbReference>
<evidence type="ECO:0000313" key="4">
    <source>
        <dbReference type="EMBL" id="SIR91037.1"/>
    </source>
</evidence>
<gene>
    <name evidence="4" type="ORF">SAMN05421666_0495</name>
</gene>
<dbReference type="EMBL" id="FTNV01000001">
    <property type="protein sequence ID" value="SIR91037.1"/>
    <property type="molecule type" value="Genomic_DNA"/>
</dbReference>
<keyword evidence="2" id="KW-1133">Transmembrane helix</keyword>
<dbReference type="STRING" id="573024.SAMN05216208_1640"/>
<name>A0A1N7ESK5_9RHOB</name>
<evidence type="ECO:0000256" key="1">
    <source>
        <dbReference type="SAM" id="MobiDB-lite"/>
    </source>
</evidence>
<accession>A0A1N7ESK5</accession>
<keyword evidence="2" id="KW-0812">Transmembrane</keyword>
<organism evidence="4 5">
    <name type="scientific">Roseovarius nanhaiticus</name>
    <dbReference type="NCBI Taxonomy" id="573024"/>
    <lineage>
        <taxon>Bacteria</taxon>
        <taxon>Pseudomonadati</taxon>
        <taxon>Pseudomonadota</taxon>
        <taxon>Alphaproteobacteria</taxon>
        <taxon>Rhodobacterales</taxon>
        <taxon>Roseobacteraceae</taxon>
        <taxon>Roseovarius</taxon>
    </lineage>
</organism>
<keyword evidence="5" id="KW-1185">Reference proteome</keyword>
<evidence type="ECO:0000256" key="3">
    <source>
        <dbReference type="SAM" id="SignalP"/>
    </source>
</evidence>
<protein>
    <submittedName>
        <fullName evidence="4">Uncharacterized protein</fullName>
    </submittedName>
</protein>